<dbReference type="InterPro" id="IPR011990">
    <property type="entry name" value="TPR-like_helical_dom_sf"/>
</dbReference>
<feature type="coiled-coil region" evidence="1">
    <location>
        <begin position="216"/>
        <end position="292"/>
    </location>
</feature>
<comment type="caution">
    <text evidence="2">The sequence shown here is derived from an EMBL/GenBank/DDBJ whole genome shotgun (WGS) entry which is preliminary data.</text>
</comment>
<dbReference type="SUPFAM" id="SSF48452">
    <property type="entry name" value="TPR-like"/>
    <property type="match status" value="1"/>
</dbReference>
<keyword evidence="3" id="KW-1185">Reference proteome</keyword>
<name>A0A315YXW6_SEDFL</name>
<dbReference type="EMBL" id="QGDO01000011">
    <property type="protein sequence ID" value="PWJ34142.1"/>
    <property type="molecule type" value="Genomic_DNA"/>
</dbReference>
<accession>A0A315YXW6</accession>
<keyword evidence="1" id="KW-0175">Coiled coil</keyword>
<evidence type="ECO:0000313" key="2">
    <source>
        <dbReference type="EMBL" id="PWJ34142.1"/>
    </source>
</evidence>
<proteinExistence type="predicted"/>
<reference evidence="2 3" key="1">
    <citation type="submission" date="2018-03" db="EMBL/GenBank/DDBJ databases">
        <title>Genomic Encyclopedia of Archaeal and Bacterial Type Strains, Phase II (KMG-II): from individual species to whole genera.</title>
        <authorList>
            <person name="Goeker M."/>
        </authorList>
    </citation>
    <scope>NUCLEOTIDE SEQUENCE [LARGE SCALE GENOMIC DNA]</scope>
    <source>
        <strain evidence="2 3">DSM 28229</strain>
    </source>
</reference>
<gene>
    <name evidence="2" type="ORF">BC781_11152</name>
</gene>
<protein>
    <submittedName>
        <fullName evidence="2">Uncharacterized protein</fullName>
    </submittedName>
</protein>
<sequence length="534" mass="60676">MTNGSEELGLTKSTIQYDQTMKRLGSVFLLMMTCAVSLFAQTTDIVVKEKEGCDEKGWCWGADIDATKSKWTFFSDEVKAKSYASAEANYLWLLENVPYINKGLYVYGEKMYKALVKAEQKAKGDKVTYYEDQLLALYDYRAAYYPKSKNSMLNKKGLVYMPYIKDRGEMDWKNVYDFYNSVIEANGNKTYYPNIQFFFSSVAKLGKDIPVYRQKIENKEKKIPAIEQNIENFKKADQPTAEFEKQLEAVKAEIAEIEAERDASPYNEEWVLDEYDRISAILNYQLENAKNEKAAAPVRKVQSFADQTLNQIVQIDCDFVTQKLAPKFKADPTDGKLAEKMFGYMLKFKCREDNPELFLESAVAFYNYKPQQVTATLIATQYANEDKLAESEEWYTKALELSGDDVAKQAAVRMSQARLYYKQGKKSAAREAAKKAAELDQATAADAYSFIGDMYMGSGQEYIDPSDAVKTRFCYLAAYDMYAKAGNSKKMAAAKKQFPSKVDVFTLASKYKEGSSYSVGGWIGGTTTLRIRPE</sequence>
<dbReference type="AlphaFoldDB" id="A0A315YXW6"/>
<evidence type="ECO:0000256" key="1">
    <source>
        <dbReference type="SAM" id="Coils"/>
    </source>
</evidence>
<dbReference type="Gene3D" id="1.25.40.10">
    <property type="entry name" value="Tetratricopeptide repeat domain"/>
    <property type="match status" value="1"/>
</dbReference>
<organism evidence="2 3">
    <name type="scientific">Sediminitomix flava</name>
    <dbReference type="NCBI Taxonomy" id="379075"/>
    <lineage>
        <taxon>Bacteria</taxon>
        <taxon>Pseudomonadati</taxon>
        <taxon>Bacteroidota</taxon>
        <taxon>Cytophagia</taxon>
        <taxon>Cytophagales</taxon>
        <taxon>Flammeovirgaceae</taxon>
        <taxon>Sediminitomix</taxon>
    </lineage>
</organism>
<evidence type="ECO:0000313" key="3">
    <source>
        <dbReference type="Proteomes" id="UP000245535"/>
    </source>
</evidence>
<dbReference type="Proteomes" id="UP000245535">
    <property type="component" value="Unassembled WGS sequence"/>
</dbReference>